<dbReference type="HOGENOM" id="CLU_386897_0_0_1"/>
<dbReference type="Proteomes" id="UP000016932">
    <property type="component" value="Unassembled WGS sequence"/>
</dbReference>
<dbReference type="KEGG" id="pfj:MYCFIDRAFT_176181"/>
<accession>M3AUJ0</accession>
<evidence type="ECO:0000256" key="1">
    <source>
        <dbReference type="SAM" id="MobiDB-lite"/>
    </source>
</evidence>
<dbReference type="RefSeq" id="XP_007928177.1">
    <property type="nucleotide sequence ID" value="XM_007929986.1"/>
</dbReference>
<keyword evidence="3" id="KW-1185">Reference proteome</keyword>
<name>M3AUJ0_PSEFD</name>
<proteinExistence type="predicted"/>
<dbReference type="AlphaFoldDB" id="M3AUJ0"/>
<feature type="region of interest" description="Disordered" evidence="1">
    <location>
        <begin position="627"/>
        <end position="649"/>
    </location>
</feature>
<organism evidence="2 3">
    <name type="scientific">Pseudocercospora fijiensis (strain CIRAD86)</name>
    <name type="common">Black leaf streak disease fungus</name>
    <name type="synonym">Mycosphaerella fijiensis</name>
    <dbReference type="NCBI Taxonomy" id="383855"/>
    <lineage>
        <taxon>Eukaryota</taxon>
        <taxon>Fungi</taxon>
        <taxon>Dikarya</taxon>
        <taxon>Ascomycota</taxon>
        <taxon>Pezizomycotina</taxon>
        <taxon>Dothideomycetes</taxon>
        <taxon>Dothideomycetidae</taxon>
        <taxon>Mycosphaerellales</taxon>
        <taxon>Mycosphaerellaceae</taxon>
        <taxon>Pseudocercospora</taxon>
    </lineage>
</organism>
<gene>
    <name evidence="2" type="ORF">MYCFIDRAFT_176181</name>
</gene>
<dbReference type="GeneID" id="19333508"/>
<reference evidence="2 3" key="1">
    <citation type="journal article" date="2012" name="PLoS Pathog.">
        <title>Diverse lifestyles and strategies of plant pathogenesis encoded in the genomes of eighteen Dothideomycetes fungi.</title>
        <authorList>
            <person name="Ohm R.A."/>
            <person name="Feau N."/>
            <person name="Henrissat B."/>
            <person name="Schoch C.L."/>
            <person name="Horwitz B.A."/>
            <person name="Barry K.W."/>
            <person name="Condon B.J."/>
            <person name="Copeland A.C."/>
            <person name="Dhillon B."/>
            <person name="Glaser F."/>
            <person name="Hesse C.N."/>
            <person name="Kosti I."/>
            <person name="LaButti K."/>
            <person name="Lindquist E.A."/>
            <person name="Lucas S."/>
            <person name="Salamov A.A."/>
            <person name="Bradshaw R.E."/>
            <person name="Ciuffetti L."/>
            <person name="Hamelin R.C."/>
            <person name="Kema G.H.J."/>
            <person name="Lawrence C."/>
            <person name="Scott J.A."/>
            <person name="Spatafora J.W."/>
            <person name="Turgeon B.G."/>
            <person name="de Wit P.J.G.M."/>
            <person name="Zhong S."/>
            <person name="Goodwin S.B."/>
            <person name="Grigoriev I.V."/>
        </authorList>
    </citation>
    <scope>NUCLEOTIDE SEQUENCE [LARGE SCALE GENOMIC DNA]</scope>
    <source>
        <strain evidence="2 3">CIRAD86</strain>
    </source>
</reference>
<protein>
    <submittedName>
        <fullName evidence="2">Uncharacterized protein</fullName>
    </submittedName>
</protein>
<feature type="region of interest" description="Disordered" evidence="1">
    <location>
        <begin position="36"/>
        <end position="55"/>
    </location>
</feature>
<evidence type="ECO:0000313" key="3">
    <source>
        <dbReference type="Proteomes" id="UP000016932"/>
    </source>
</evidence>
<dbReference type="VEuPathDB" id="FungiDB:MYCFIDRAFT_176181"/>
<sequence>MVISSALLLPALPRWVDSRESSRLCKALQANALSRAMACPQPSPSKSRQPARDEIRASMSREKSLWCQWNVLAVLTAGRTKARQLRCGLARKRHGMAGWRLAVGGWRLACRRAALHRMLLCVLGPEDEVQKHGVRDALSQHGPRAANVVGHTDNFGLWDATAPHHDFHHHLLPLTATHPSSPPAPRPELALIVPPSLPTAHESLPLPPYRDETWPTTTFSTSPRPECFGHEQRTSGIMAAARSYDVAQLSAMEHGAGLRRKCLDDGRLPWYADVREHSVRMALSAHVHPLEDDTAYIWQVFAQLQPQQLHFHSRLRKYYRAFPISHIFSLFFLFYFRRAVSDVFFPADMLPVKLAQMIWRNHRLNWTCVSCSPRLGTAGLAIRSQQTNYQRGSITLGEPHEAASESLMQGIEGKIRSKSGRTAGAGHEPLMTGLGSAECLQLSGMLRLTSGHNPNGNMRLAVIARPVQMRDDAKAALVAFWRCPLLCITVRAILAIPSSRASTNTGYDQGFDNIDILTRAFFSYLLSARHVFILKHLTHPTNYQWLRTDKRGALKELNNLSIRSGNTATFNGHEHPSLTDDTQILYDRYRILFSSHTLTTAISVYSQQPRASYIDQLLPVNKALPQPGRRRHTCSAKGSMPRSKGERSEEQLASVNFQVSLLCPCRYQYKNLESEKAFRKFECNAFARFTTPKIPLIDILASVFQLYPFPDRYT</sequence>
<evidence type="ECO:0000313" key="2">
    <source>
        <dbReference type="EMBL" id="EME80798.1"/>
    </source>
</evidence>
<dbReference type="EMBL" id="KB446560">
    <property type="protein sequence ID" value="EME80798.1"/>
    <property type="molecule type" value="Genomic_DNA"/>
</dbReference>